<feature type="region of interest" description="Disordered" evidence="3">
    <location>
        <begin position="373"/>
        <end position="392"/>
    </location>
</feature>
<feature type="compositionally biased region" description="Low complexity" evidence="3">
    <location>
        <begin position="612"/>
        <end position="631"/>
    </location>
</feature>
<dbReference type="InterPro" id="IPR051037">
    <property type="entry name" value="RNAPII_TF_IWS1"/>
</dbReference>
<feature type="region of interest" description="Disordered" evidence="3">
    <location>
        <begin position="329"/>
        <end position="360"/>
    </location>
</feature>
<name>A0A1I8INT4_9PLAT</name>
<dbReference type="WBParaSite" id="maker-uti_cns_0014538-snap-gene-0.2-mRNA-1">
    <property type="protein sequence ID" value="maker-uti_cns_0014538-snap-gene-0.2-mRNA-1"/>
    <property type="gene ID" value="maker-uti_cns_0014538-snap-gene-0.2"/>
</dbReference>
<feature type="region of interest" description="Disordered" evidence="3">
    <location>
        <begin position="835"/>
        <end position="893"/>
    </location>
</feature>
<dbReference type="InterPro" id="IPR011004">
    <property type="entry name" value="Trimer_LpxA-like_sf"/>
</dbReference>
<evidence type="ECO:0000313" key="6">
    <source>
        <dbReference type="WBParaSite" id="maker-uti_cns_0014538-snap-gene-0.2-mRNA-1"/>
    </source>
</evidence>
<feature type="compositionally biased region" description="Basic residues" evidence="3">
    <location>
        <begin position="993"/>
        <end position="1009"/>
    </location>
</feature>
<dbReference type="PROSITE" id="PS51319">
    <property type="entry name" value="TFIIS_N"/>
    <property type="match status" value="1"/>
</dbReference>
<dbReference type="GO" id="GO:0016973">
    <property type="term" value="P:poly(A)+ mRNA export from nucleus"/>
    <property type="evidence" value="ECO:0007669"/>
    <property type="project" value="TreeGrafter"/>
</dbReference>
<dbReference type="GO" id="GO:0005634">
    <property type="term" value="C:nucleus"/>
    <property type="evidence" value="ECO:0007669"/>
    <property type="project" value="UniProtKB-SubCell"/>
</dbReference>
<feature type="compositionally biased region" description="Polar residues" evidence="3">
    <location>
        <begin position="566"/>
        <end position="575"/>
    </location>
</feature>
<evidence type="ECO:0000256" key="1">
    <source>
        <dbReference type="ARBA" id="ARBA00037992"/>
    </source>
</evidence>
<dbReference type="Pfam" id="PF08711">
    <property type="entry name" value="Med26"/>
    <property type="match status" value="1"/>
</dbReference>
<feature type="region of interest" description="Disordered" evidence="3">
    <location>
        <begin position="125"/>
        <end position="152"/>
    </location>
</feature>
<protein>
    <submittedName>
        <fullName evidence="6">TFIIS N-terminal domain-containing protein</fullName>
    </submittedName>
</protein>
<dbReference type="InterPro" id="IPR035441">
    <property type="entry name" value="TFIIS/LEDGF_dom_sf"/>
</dbReference>
<dbReference type="Gene3D" id="1.20.930.10">
    <property type="entry name" value="Conserved domain common to transcription factors TFIIS, elongin A, CRSP70"/>
    <property type="match status" value="1"/>
</dbReference>
<dbReference type="SUPFAM" id="SSF51161">
    <property type="entry name" value="Trimeric LpxA-like enzymes"/>
    <property type="match status" value="1"/>
</dbReference>
<feature type="region of interest" description="Disordered" evidence="3">
    <location>
        <begin position="976"/>
        <end position="1054"/>
    </location>
</feature>
<feature type="region of interest" description="Disordered" evidence="3">
    <location>
        <begin position="478"/>
        <end position="663"/>
    </location>
</feature>
<sequence length="1246" mass="133494">GIRREPGSQLRAVGVRSELRSGNPTDRPPRVCTAANQFAQTGMRMLIVGLNAQQLQQSQPAEPPESAADTPAEFGVDVFVASLQHWIACCGWFWCIGAFSENMRYFLLGGQDGQENFLIRRGQQGGLGQRGQQQPIGAAGEQAAKNRPTEAVGGVDAREEVAEGRVAELALVEGHHLGPVALASQLVDQPGMWELAASPVRHLAAVVAVSVLELAQDVVVIVAAFGAAPGEFGKVRRGLWVNGMRRSLRQVQLLAAPAAAVQAARVIVGTRGLPVIAVEDIGDADDLEKEMGPSAAAAASAAFLRRFSKFSFGIGCELMLARSWAARRPGGAAERPTSPDVEEPASPDVEEPASPDLERPASPIAEEAVIANDSADNDSMQISENSEDNGLEQQPVVADSVVVESVVEIDVEPNVVVTDGDAVEPNVVVTDGDAVEPNVVVTDGDAVEPNVVVTDGNAVEPNVVVTDGDTVEPNVVVTDSETVEPNLDDEAAQTSGAESRKRRRLSSSSEDDEPNRDRTVAAAAAEHADDGEDDAESDFEGFEPPEAKQPRKHRPTVMDDPDDENANSVQQQQHQEAGASGGIITDIFGDSDQEDDKDDVAGEADMDEEFEGFNAEEAGAEGDVVGETGVTKPKKKRDGDDDGSSSSSGDEDQPPGFPVSDFDAIMQRKKEERRRSSKRSSARSEFLTDADSVITQVVYEMLEAAQSDRELMKSGRPATKKMKLLPKVVSLLTKADVVSSLSDSAMLSAITEWLAPCPDGSLPSLQIRETLLRMLETIPGIDSDGLASSGLGKAVMYLYKHKRESRPNKIICGRLINTWSRPIFQLTDNYSTLTKEEREERDYANIPQHKRASDARSSGRGDGSDQRGKAKPGEPGYVGRARVPMPSNKDYVVRPKPRVDMDAVKLASAAPKKRERQVWFERHVRQLKDKRRSGKSIKKAVPMSVEGRKMALWELVVINTRDKKTVPRPKRVTFVAPKSEHSQHTHGCLAYSSKRRCGAKSSKTRRRRSASSDGSAVSNGSSQQSQRIVVLTEQSQQHGAGKGGHQEGQGQQPLDQHRLEGVAALRVHFAFRLVLILIGAVAEVNGEAARVEPAGVDLLGVASARVFTTRGLATPVAHCGRTGRLRVAVEGDLIEFDTSGEHSLSASEGSVATRDDAAAVVVADRLVGVDDLRLGGVFAVGAQLRIADNVEPDEQNHGALDLAAATANRPARCGLAEENPIVPIELTVTPSAIWKAPNIGNTLEAT</sequence>
<evidence type="ECO:0000259" key="4">
    <source>
        <dbReference type="PROSITE" id="PS51319"/>
    </source>
</evidence>
<evidence type="ECO:0000256" key="3">
    <source>
        <dbReference type="SAM" id="MobiDB-lite"/>
    </source>
</evidence>
<accession>A0A1I8INT4</accession>
<comment type="subcellular location">
    <subcellularLocation>
        <location evidence="2">Nucleus</location>
    </subcellularLocation>
</comment>
<dbReference type="PANTHER" id="PTHR46010:SF1">
    <property type="entry name" value="PROTEIN IWS1 HOMOLOG"/>
    <property type="match status" value="1"/>
</dbReference>
<feature type="compositionally biased region" description="Low complexity" evidence="3">
    <location>
        <begin position="1011"/>
        <end position="1022"/>
    </location>
</feature>
<feature type="compositionally biased region" description="Basic and acidic residues" evidence="3">
    <location>
        <begin position="851"/>
        <end position="872"/>
    </location>
</feature>
<feature type="compositionally biased region" description="Acidic residues" evidence="3">
    <location>
        <begin position="529"/>
        <end position="543"/>
    </location>
</feature>
<keyword evidence="5" id="KW-1185">Reference proteome</keyword>
<dbReference type="Proteomes" id="UP000095280">
    <property type="component" value="Unplaced"/>
</dbReference>
<feature type="compositionally biased region" description="Acidic residues" evidence="3">
    <location>
        <begin position="589"/>
        <end position="611"/>
    </location>
</feature>
<evidence type="ECO:0000256" key="2">
    <source>
        <dbReference type="PROSITE-ProRule" id="PRU00649"/>
    </source>
</evidence>
<dbReference type="AlphaFoldDB" id="A0A1I8INT4"/>
<dbReference type="PANTHER" id="PTHR46010">
    <property type="entry name" value="PROTEIN IWS1 HOMOLOG"/>
    <property type="match status" value="1"/>
</dbReference>
<feature type="compositionally biased region" description="Acidic residues" evidence="3">
    <location>
        <begin position="340"/>
        <end position="353"/>
    </location>
</feature>
<keyword evidence="2" id="KW-0539">Nucleus</keyword>
<evidence type="ECO:0000313" key="5">
    <source>
        <dbReference type="Proteomes" id="UP000095280"/>
    </source>
</evidence>
<comment type="similarity">
    <text evidence="1">Belongs to the IWS1 family.</text>
</comment>
<dbReference type="InterPro" id="IPR017923">
    <property type="entry name" value="TFIIS_N"/>
</dbReference>
<proteinExistence type="inferred from homology"/>
<organism evidence="5 6">
    <name type="scientific">Macrostomum lignano</name>
    <dbReference type="NCBI Taxonomy" id="282301"/>
    <lineage>
        <taxon>Eukaryota</taxon>
        <taxon>Metazoa</taxon>
        <taxon>Spiralia</taxon>
        <taxon>Lophotrochozoa</taxon>
        <taxon>Platyhelminthes</taxon>
        <taxon>Rhabditophora</taxon>
        <taxon>Macrostomorpha</taxon>
        <taxon>Macrostomida</taxon>
        <taxon>Macrostomidae</taxon>
        <taxon>Macrostomum</taxon>
    </lineage>
</organism>
<feature type="domain" description="TFIIS N-terminal" evidence="4">
    <location>
        <begin position="748"/>
        <end position="826"/>
    </location>
</feature>
<reference evidence="6" key="1">
    <citation type="submission" date="2016-11" db="UniProtKB">
        <authorList>
            <consortium name="WormBaseParasite"/>
        </authorList>
    </citation>
    <scope>IDENTIFICATION</scope>
</reference>